<dbReference type="GO" id="GO:0005737">
    <property type="term" value="C:cytoplasm"/>
    <property type="evidence" value="ECO:0007669"/>
    <property type="project" value="UniProtKB-SubCell"/>
</dbReference>
<dbReference type="AlphaFoldDB" id="I9X2L9"/>
<dbReference type="InterPro" id="IPR051321">
    <property type="entry name" value="PHA/PHB_synthase"/>
</dbReference>
<dbReference type="Proteomes" id="UP000005092">
    <property type="component" value="Unassembled WGS sequence"/>
</dbReference>
<dbReference type="EMBL" id="JH719381">
    <property type="protein sequence ID" value="EJB02961.1"/>
    <property type="molecule type" value="Genomic_DNA"/>
</dbReference>
<dbReference type="Gene3D" id="3.40.50.1820">
    <property type="entry name" value="alpha/beta hydrolase"/>
    <property type="match status" value="1"/>
</dbReference>
<dbReference type="GO" id="GO:0016746">
    <property type="term" value="F:acyltransferase activity"/>
    <property type="evidence" value="ECO:0007669"/>
    <property type="project" value="UniProtKB-KW"/>
</dbReference>
<dbReference type="InterPro" id="IPR029058">
    <property type="entry name" value="AB_hydrolase_fold"/>
</dbReference>
<organism evidence="7 8">
    <name type="scientific">Rhizobium leguminosarum bv. trifolii WSM597</name>
    <dbReference type="NCBI Taxonomy" id="754764"/>
    <lineage>
        <taxon>Bacteria</taxon>
        <taxon>Pseudomonadati</taxon>
        <taxon>Pseudomonadota</taxon>
        <taxon>Alphaproteobacteria</taxon>
        <taxon>Hyphomicrobiales</taxon>
        <taxon>Rhizobiaceae</taxon>
        <taxon>Rhizobium/Agrobacterium group</taxon>
        <taxon>Rhizobium</taxon>
    </lineage>
</organism>
<dbReference type="InterPro" id="IPR010941">
    <property type="entry name" value="PhaC_N"/>
</dbReference>
<reference evidence="7 8" key="1">
    <citation type="submission" date="2012-02" db="EMBL/GenBank/DDBJ databases">
        <title>Improved High-Quality Draft Sequence of Rhizobium leguminosarum bv. trifolii WSM597.</title>
        <authorList>
            <consortium name="US DOE Joint Genome Institute"/>
            <person name="Lucas S."/>
            <person name="Han J."/>
            <person name="Lapidus A."/>
            <person name="Cheng J.-F."/>
            <person name="Goodwin L."/>
            <person name="Pitluck S."/>
            <person name="Peters L."/>
            <person name="Ovchinnikova G."/>
            <person name="Held B."/>
            <person name="Detter J.C."/>
            <person name="Han C."/>
            <person name="Tapia R."/>
            <person name="Land M."/>
            <person name="Hauser L."/>
            <person name="Kyrpides N."/>
            <person name="Ivanova N."/>
            <person name="Pagani I."/>
            <person name="Brau L."/>
            <person name="Yates R."/>
            <person name="O'Hara G."/>
            <person name="Rui T."/>
            <person name="Howieson J."/>
            <person name="Reeve W."/>
            <person name="Woyke T."/>
        </authorList>
    </citation>
    <scope>NUCLEOTIDE SEQUENCE [LARGE SCALE GENOMIC DNA]</scope>
    <source>
        <strain evidence="7 8">WSM597</strain>
    </source>
</reference>
<dbReference type="PANTHER" id="PTHR36837">
    <property type="entry name" value="POLY(3-HYDROXYALKANOATE) POLYMERASE SUBUNIT PHAC"/>
    <property type="match status" value="1"/>
</dbReference>
<evidence type="ECO:0000256" key="5">
    <source>
        <dbReference type="SAM" id="MobiDB-lite"/>
    </source>
</evidence>
<keyword evidence="3" id="KW-0808">Transferase</keyword>
<keyword evidence="4" id="KW-0012">Acyltransferase</keyword>
<name>I9X2L9_RHILT</name>
<feature type="domain" description="Poly-beta-hydroxybutyrate polymerase N-terminal" evidence="6">
    <location>
        <begin position="155"/>
        <end position="327"/>
    </location>
</feature>
<evidence type="ECO:0000256" key="4">
    <source>
        <dbReference type="ARBA" id="ARBA00023315"/>
    </source>
</evidence>
<dbReference type="GO" id="GO:0042619">
    <property type="term" value="P:poly-hydroxybutyrate biosynthetic process"/>
    <property type="evidence" value="ECO:0007669"/>
    <property type="project" value="InterPro"/>
</dbReference>
<sequence length="644" mass="72698">MSLRGWNLFSRSITMYNDWIKRVLPPEEMVTDSKQENGGQKNGGKAGFDATDLDPYLLKDPEAMAMNFARALENLGQAASAWLAPRERGEISETVVDPMTDMVKTLSKVTEYWIADPRRTFEAQTQLMSSFFGIWMRSMQRMQGEPSPPEPDTRKDKRFSDEDWQKNPFFDFLRQVYFVTTDWAEKLVSETDGLDEHTKHKAGFYVKQITAALSPSNFVATNPQLYRETIATSGENLVRGMKMLAEDIAAGKGDLRLRQTDMTKFAVGRDMALTPGKVIAQNDICQIIQYEASTETVLKRPLLICPPWINKFYILDLNPQKSFIKWCVDQGQTVFVISWVNPDARHADKDWAAYAREGIDFALETIEKATGEKDVNAVGYCVGGTLLAATLALHAKEKNKRIKTATLFTTQVDFTHAGDLKVFVDEEQLAALEEHMQATGYLDGSKMSMAFNMLRASELIWPYFVNSYLKGQDPLPFDLLFWNADSTRMAAANHAFYLRNCYLRNALTRNEMILDGKPVSLKDVKIPIYNLATREDHIAPAKSVFVGSQFFGGKVEFVVTGSGHIAGVVNPPDKKKYQFWTGGPAKGEYETWIDQATETPGSWWPHWRAWIETHDGRRVAARKPGGDALNAIEEAPGSYVMERV</sequence>
<evidence type="ECO:0000256" key="2">
    <source>
        <dbReference type="ARBA" id="ARBA00022490"/>
    </source>
</evidence>
<protein>
    <submittedName>
        <fullName evidence="7">Poly(R)-hydroxyalkanoic acid synthase, class I</fullName>
    </submittedName>
</protein>
<comment type="subcellular location">
    <subcellularLocation>
        <location evidence="1">Cytoplasm</location>
    </subcellularLocation>
</comment>
<proteinExistence type="predicted"/>
<evidence type="ECO:0000313" key="8">
    <source>
        <dbReference type="Proteomes" id="UP000005092"/>
    </source>
</evidence>
<dbReference type="Pfam" id="PF07167">
    <property type="entry name" value="PhaC_N"/>
    <property type="match status" value="1"/>
</dbReference>
<dbReference type="SUPFAM" id="SSF53474">
    <property type="entry name" value="alpha/beta-Hydrolases"/>
    <property type="match status" value="1"/>
</dbReference>
<feature type="region of interest" description="Disordered" evidence="5">
    <location>
        <begin position="141"/>
        <end position="160"/>
    </location>
</feature>
<dbReference type="HOGENOM" id="CLU_017387_1_0_5"/>
<keyword evidence="2" id="KW-0963">Cytoplasm</keyword>
<evidence type="ECO:0000259" key="6">
    <source>
        <dbReference type="Pfam" id="PF07167"/>
    </source>
</evidence>
<feature type="compositionally biased region" description="Basic and acidic residues" evidence="5">
    <location>
        <begin position="151"/>
        <end position="160"/>
    </location>
</feature>
<dbReference type="InterPro" id="IPR010963">
    <property type="entry name" value="PHA_synth_I"/>
</dbReference>
<accession>I9X2L9</accession>
<dbReference type="NCBIfam" id="TIGR01838">
    <property type="entry name" value="PHA_synth_I"/>
    <property type="match status" value="1"/>
</dbReference>
<gene>
    <name evidence="7" type="ORF">Rleg9DRAFT_1782</name>
</gene>
<evidence type="ECO:0000313" key="7">
    <source>
        <dbReference type="EMBL" id="EJB02961.1"/>
    </source>
</evidence>
<evidence type="ECO:0000256" key="1">
    <source>
        <dbReference type="ARBA" id="ARBA00004496"/>
    </source>
</evidence>
<dbReference type="PANTHER" id="PTHR36837:SF5">
    <property type="entry name" value="POLY-3-HYDROXYBUTYRATE SYNTHASE"/>
    <property type="match status" value="1"/>
</dbReference>
<evidence type="ECO:0000256" key="3">
    <source>
        <dbReference type="ARBA" id="ARBA00022679"/>
    </source>
</evidence>